<evidence type="ECO:0000259" key="2">
    <source>
        <dbReference type="Pfam" id="PF13116"/>
    </source>
</evidence>
<evidence type="ECO:0000313" key="4">
    <source>
        <dbReference type="Proteomes" id="UP000030980"/>
    </source>
</evidence>
<name>A0A0B3BL69_9PSED</name>
<gene>
    <name evidence="3" type="ORF">PT85_09105</name>
</gene>
<dbReference type="PANTHER" id="PTHR38690">
    <property type="entry name" value="PROTEASE-RELATED"/>
    <property type="match status" value="1"/>
</dbReference>
<protein>
    <recommendedName>
        <fullName evidence="2">YhdP central domain-containing protein</fullName>
    </recommendedName>
</protein>
<dbReference type="STRING" id="706570.PT85_09105"/>
<sequence length="1271" mass="140197">MISPLRLLNSLLRLCLGLLAAGLVLAALYVSLGRELAPLFADYRETLEQRASEALRTPLRIGRLSARMNGFLPELVARDISLGEEAGLRIDQLRLRPDLLGSLLHWQPRLQGLELGGVQLLLRQDQDGRWSLAGVPQGQVQSEAQSGVDPAHWLRQLRRFKHVSVVDSQLIVQPRQGVPLNLSYLNLNLDLSEGGDLHRLDGRLLLPDGKPLALHLDLRLRPSRWQEASADLYLRLPQSDWARWLPEGLLGDWHLQRLVGGGEVWARWSERTLQRAVMRLHLPLAQVSYADQAPVRLEELSLSTYFEPGPNGRRLLVDSLAVTLDGTRWGEARLRLEEQRDTGRWDLASDRLSLAPLVPLVQQLAPLPEPAREWLQALRPEGQLRNIQLSYQPDAEPAERLRYTLNLEGVGFAAHRGVPAAAGVRGRLDGNLAGGELQIDSRDLMLHLPQLFPAPWRYRRAQGRLGWRLGEEGFSLWAPYLSLDGEEGRLAGDFMLRFAHDPAAEDYMDLRVSLREGDARFAGKYLPTASAALSPALADWLQRAIRGGELEQGFFQYQGALNAGVPPEARSLALYFKVRDAELDYQPGWPMLREGRGELFVEDSGVRVALSDGRLLNSRIREASFAVPHAEPGQPSRLLVNARLLSSVTDALQILRNRTMPTAEAFAGWEGEGDVEAALRLDIPLDAGHAPQADVQFTPKGARLRLPYLPGLELDSLYGEFRYQTRSGLSARGLRARFLEQSLQGRIDSDTVGGRQRTLVDVQGRMPVDRLAQWLGQGRPLPASGLLPYRLRLRLDGNDSLLRVDSSLQGVALDLPAPFGKRAAEARYADWRMSLGGPQQRYWLDYNDFLSLALSMPGQDWQQLRGEVRLGLGLAPPPSAEGVRLRGRLDSVDVPAWRTFWQRYGSSSGEPGGPPLLREGQLHIGRLTGVGIDPQDLLVRVRRVSQAWALDLDSRVIAGDVLVPDDAARPLRVQLEQLRLPAPTADSKRGDALAGIDPRTLPAVDLRIDQVLLGDEPLGAWSFLARPSGSGWALRELALDLKGLKINGEAGWSRLNGADASWFRGRLHGGDLSKILKAWGFAPTASSERFSLQVDGNWPGAPSALRLANFSGTLDADLRNGQFSELQGSASALRVFGLLNFDAIGRRLRLDFSDLFGRGLSYDRVRGKLLARNGLYTNLAPTTLTGPSANLEMTGSLNMVSEQVDVRMLVTLPLTNNLPLAALIAGAPVLGGALFLVDRLLGNQMSRFAAVEYSISGPLNAPRIVPGKPRD</sequence>
<keyword evidence="4" id="KW-1185">Reference proteome</keyword>
<dbReference type="RefSeq" id="WP_039606479.1">
    <property type="nucleotide sequence ID" value="NZ_FMUP01000006.1"/>
</dbReference>
<reference evidence="3 4" key="1">
    <citation type="submission" date="2014-11" db="EMBL/GenBank/DDBJ databases">
        <title>Genome sequence of Pseudomonas tuomuerensis JCM 14085.</title>
        <authorList>
            <person name="Shin S.-K."/>
            <person name="Yi H."/>
        </authorList>
    </citation>
    <scope>NUCLEOTIDE SEQUENCE [LARGE SCALE GENOMIC DNA]</scope>
    <source>
        <strain evidence="3 4">JCM 14085</strain>
    </source>
</reference>
<keyword evidence="1" id="KW-1133">Transmembrane helix</keyword>
<accession>A0A0B3BL69</accession>
<feature type="domain" description="YhdP central" evidence="2">
    <location>
        <begin position="11"/>
        <end position="1264"/>
    </location>
</feature>
<organism evidence="3 4">
    <name type="scientific">Pseudomonas flexibilis</name>
    <dbReference type="NCBI Taxonomy" id="706570"/>
    <lineage>
        <taxon>Bacteria</taxon>
        <taxon>Pseudomonadati</taxon>
        <taxon>Pseudomonadota</taxon>
        <taxon>Gammaproteobacteria</taxon>
        <taxon>Pseudomonadales</taxon>
        <taxon>Pseudomonadaceae</taxon>
        <taxon>Pseudomonas</taxon>
    </lineage>
</organism>
<dbReference type="AlphaFoldDB" id="A0A0B3BL69"/>
<dbReference type="NCBIfam" id="TIGR02099">
    <property type="entry name" value="YhdP family protein"/>
    <property type="match status" value="1"/>
</dbReference>
<dbReference type="InterPro" id="IPR025263">
    <property type="entry name" value="YhdP_central"/>
</dbReference>
<dbReference type="OrthoDB" id="9762238at2"/>
<evidence type="ECO:0000256" key="1">
    <source>
        <dbReference type="SAM" id="Phobius"/>
    </source>
</evidence>
<comment type="caution">
    <text evidence="3">The sequence shown here is derived from an EMBL/GenBank/DDBJ whole genome shotgun (WGS) entry which is preliminary data.</text>
</comment>
<dbReference type="PANTHER" id="PTHR38690:SF1">
    <property type="entry name" value="PROTEASE"/>
    <property type="match status" value="1"/>
</dbReference>
<proteinExistence type="predicted"/>
<dbReference type="Proteomes" id="UP000030980">
    <property type="component" value="Unassembled WGS sequence"/>
</dbReference>
<dbReference type="InterPro" id="IPR011836">
    <property type="entry name" value="YhdP"/>
</dbReference>
<evidence type="ECO:0000313" key="3">
    <source>
        <dbReference type="EMBL" id="KHO65173.1"/>
    </source>
</evidence>
<dbReference type="Pfam" id="PF13116">
    <property type="entry name" value="YhdP"/>
    <property type="match status" value="1"/>
</dbReference>
<keyword evidence="1" id="KW-0812">Transmembrane</keyword>
<keyword evidence="1" id="KW-0472">Membrane</keyword>
<feature type="transmembrane region" description="Helical" evidence="1">
    <location>
        <begin position="1218"/>
        <end position="1237"/>
    </location>
</feature>
<dbReference type="EMBL" id="JTAK01000003">
    <property type="protein sequence ID" value="KHO65173.1"/>
    <property type="molecule type" value="Genomic_DNA"/>
</dbReference>